<protein>
    <submittedName>
        <fullName evidence="4">Patatin</fullName>
    </submittedName>
</protein>
<evidence type="ECO:0000259" key="3">
    <source>
        <dbReference type="PROSITE" id="PS51635"/>
    </source>
</evidence>
<dbReference type="InterPro" id="IPR016035">
    <property type="entry name" value="Acyl_Trfase/lysoPLipase"/>
</dbReference>
<dbReference type="GO" id="GO:0016787">
    <property type="term" value="F:hydrolase activity"/>
    <property type="evidence" value="ECO:0007669"/>
    <property type="project" value="UniProtKB-UniRule"/>
</dbReference>
<evidence type="ECO:0000313" key="4">
    <source>
        <dbReference type="EMBL" id="SNQ46154.1"/>
    </source>
</evidence>
<feature type="active site" description="Proton acceptor" evidence="2">
    <location>
        <position position="188"/>
    </location>
</feature>
<comment type="caution">
    <text evidence="2">Lacks conserved residue(s) required for the propagation of feature annotation.</text>
</comment>
<organism evidence="4 5">
    <name type="scientific">Frankia canadensis</name>
    <dbReference type="NCBI Taxonomy" id="1836972"/>
    <lineage>
        <taxon>Bacteria</taxon>
        <taxon>Bacillati</taxon>
        <taxon>Actinomycetota</taxon>
        <taxon>Actinomycetes</taxon>
        <taxon>Frankiales</taxon>
        <taxon>Frankiaceae</taxon>
        <taxon>Frankia</taxon>
    </lineage>
</organism>
<dbReference type="OrthoDB" id="2339873at2"/>
<evidence type="ECO:0000256" key="2">
    <source>
        <dbReference type="PROSITE-ProRule" id="PRU01161"/>
    </source>
</evidence>
<keyword evidence="2" id="KW-0378">Hydrolase</keyword>
<keyword evidence="1 2" id="KW-0443">Lipid metabolism</keyword>
<gene>
    <name evidence="4" type="ORF">FRACA_1290007</name>
</gene>
<dbReference type="Pfam" id="PF01734">
    <property type="entry name" value="Patatin"/>
    <property type="match status" value="1"/>
</dbReference>
<dbReference type="EMBL" id="FZMO01000034">
    <property type="protein sequence ID" value="SNQ46154.1"/>
    <property type="molecule type" value="Genomic_DNA"/>
</dbReference>
<feature type="active site" description="Nucleophile" evidence="2">
    <location>
        <position position="46"/>
    </location>
</feature>
<feature type="domain" description="PNPLA" evidence="3">
    <location>
        <begin position="1"/>
        <end position="201"/>
    </location>
</feature>
<evidence type="ECO:0000256" key="1">
    <source>
        <dbReference type="ARBA" id="ARBA00023098"/>
    </source>
</evidence>
<keyword evidence="5" id="KW-1185">Reference proteome</keyword>
<reference evidence="4 5" key="1">
    <citation type="submission" date="2017-06" db="EMBL/GenBank/DDBJ databases">
        <authorList>
            <person name="Kim H.J."/>
            <person name="Triplett B.A."/>
        </authorList>
    </citation>
    <scope>NUCLEOTIDE SEQUENCE [LARGE SCALE GENOMIC DNA]</scope>
    <source>
        <strain evidence="4">FRACA_ARgP5</strain>
    </source>
</reference>
<proteinExistence type="predicted"/>
<dbReference type="SUPFAM" id="SSF52151">
    <property type="entry name" value="FabD/lysophospholipase-like"/>
    <property type="match status" value="1"/>
</dbReference>
<sequence length="273" mass="27872">MTFSGGTAVVLGPGGLVGTAWLLGLAAGLRRNGVDLADADLIVGTSAGAIAGAILATGGDPHRLATPFGPSGLPGSQPRPDPRLIAEVFTTLGDRGLDPAEARSRVGRIALTAPTVPENVHVASMRSLIGPVDWPQRRLLITAVDLETGQPVVWDHTSGVPLPVAVAASCATPAAYPPVTIGGRRYIDGALGGGSHVHLAADADTIVIIEPLAHWFGSSAVPDGAALAARVVPDEAAQNAFGPDLGDRTRWQPAYQAGMNQAPDAVTRIRLTV</sequence>
<dbReference type="Gene3D" id="3.40.1090.10">
    <property type="entry name" value="Cytosolic phospholipase A2 catalytic domain"/>
    <property type="match status" value="2"/>
</dbReference>
<dbReference type="GO" id="GO:0016042">
    <property type="term" value="P:lipid catabolic process"/>
    <property type="evidence" value="ECO:0007669"/>
    <property type="project" value="UniProtKB-UniRule"/>
</dbReference>
<evidence type="ECO:0000313" key="5">
    <source>
        <dbReference type="Proteomes" id="UP000234331"/>
    </source>
</evidence>
<dbReference type="InterPro" id="IPR002641">
    <property type="entry name" value="PNPLA_dom"/>
</dbReference>
<feature type="short sequence motif" description="DGA/G" evidence="2">
    <location>
        <begin position="188"/>
        <end position="190"/>
    </location>
</feature>
<dbReference type="PROSITE" id="PS51635">
    <property type="entry name" value="PNPLA"/>
    <property type="match status" value="1"/>
</dbReference>
<dbReference type="Proteomes" id="UP000234331">
    <property type="component" value="Unassembled WGS sequence"/>
</dbReference>
<keyword evidence="2" id="KW-0442">Lipid degradation</keyword>
<dbReference type="RefSeq" id="WP_101830239.1">
    <property type="nucleotide sequence ID" value="NZ_FZMO01000034.1"/>
</dbReference>
<accession>A0A2I2KKI1</accession>
<feature type="short sequence motif" description="GXSXG" evidence="2">
    <location>
        <begin position="44"/>
        <end position="48"/>
    </location>
</feature>
<dbReference type="AlphaFoldDB" id="A0A2I2KKI1"/>
<name>A0A2I2KKI1_9ACTN</name>